<name>A0ABV7YA37_9ACTN</name>
<comment type="caution">
    <text evidence="1">The sequence shown here is derived from an EMBL/GenBank/DDBJ whole genome shotgun (WGS) entry which is preliminary data.</text>
</comment>
<organism evidence="1 2">
    <name type="scientific">Tenggerimyces flavus</name>
    <dbReference type="NCBI Taxonomy" id="1708749"/>
    <lineage>
        <taxon>Bacteria</taxon>
        <taxon>Bacillati</taxon>
        <taxon>Actinomycetota</taxon>
        <taxon>Actinomycetes</taxon>
        <taxon>Propionibacteriales</taxon>
        <taxon>Nocardioidaceae</taxon>
        <taxon>Tenggerimyces</taxon>
    </lineage>
</organism>
<evidence type="ECO:0000313" key="1">
    <source>
        <dbReference type="EMBL" id="MFC3762002.1"/>
    </source>
</evidence>
<dbReference type="RefSeq" id="WP_205120550.1">
    <property type="nucleotide sequence ID" value="NZ_JAFBCM010000001.1"/>
</dbReference>
<sequence>MAWATPPTFTANNVLTAAQQNILSGDLNETAPAKADVATSGFIVTSGVNQVVRRSVFRGIVATNQTTTSTTYTDLATQGPDVTVTTGTQAIVTVTSIIKNDTVGQNSYASYNVSGATTIAADDPRAVFITASSTGGAIRASTMYLETGLTAGSNTFRMKYRVTANTGTFGERMIVVIGM</sequence>
<keyword evidence="2" id="KW-1185">Reference proteome</keyword>
<gene>
    <name evidence="1" type="ORF">ACFOUW_14260</name>
</gene>
<protein>
    <submittedName>
        <fullName evidence="1">Uncharacterized protein</fullName>
    </submittedName>
</protein>
<proteinExistence type="predicted"/>
<accession>A0ABV7YA37</accession>
<dbReference type="EMBL" id="JBHRZH010000012">
    <property type="protein sequence ID" value="MFC3762002.1"/>
    <property type="molecule type" value="Genomic_DNA"/>
</dbReference>
<dbReference type="Proteomes" id="UP001595699">
    <property type="component" value="Unassembled WGS sequence"/>
</dbReference>
<reference evidence="2" key="1">
    <citation type="journal article" date="2019" name="Int. J. Syst. Evol. Microbiol.">
        <title>The Global Catalogue of Microorganisms (GCM) 10K type strain sequencing project: providing services to taxonomists for standard genome sequencing and annotation.</title>
        <authorList>
            <consortium name="The Broad Institute Genomics Platform"/>
            <consortium name="The Broad Institute Genome Sequencing Center for Infectious Disease"/>
            <person name="Wu L."/>
            <person name="Ma J."/>
        </authorList>
    </citation>
    <scope>NUCLEOTIDE SEQUENCE [LARGE SCALE GENOMIC DNA]</scope>
    <source>
        <strain evidence="2">CGMCC 4.7241</strain>
    </source>
</reference>
<evidence type="ECO:0000313" key="2">
    <source>
        <dbReference type="Proteomes" id="UP001595699"/>
    </source>
</evidence>